<dbReference type="SMART" id="SM00731">
    <property type="entry name" value="SprT"/>
    <property type="match status" value="1"/>
</dbReference>
<evidence type="ECO:0000256" key="1">
    <source>
        <dbReference type="SAM" id="MobiDB-lite"/>
    </source>
</evidence>
<dbReference type="InterPro" id="IPR006640">
    <property type="entry name" value="SprT-like_domain"/>
</dbReference>
<feature type="compositionally biased region" description="Acidic residues" evidence="1">
    <location>
        <begin position="286"/>
        <end position="301"/>
    </location>
</feature>
<dbReference type="AlphaFoldDB" id="A0AA39I603"/>
<evidence type="ECO:0000259" key="2">
    <source>
        <dbReference type="SMART" id="SM00731"/>
    </source>
</evidence>
<feature type="compositionally biased region" description="Acidic residues" evidence="1">
    <location>
        <begin position="85"/>
        <end position="101"/>
    </location>
</feature>
<feature type="domain" description="SprT-like" evidence="2">
    <location>
        <begin position="356"/>
        <end position="514"/>
    </location>
</feature>
<proteinExistence type="predicted"/>
<gene>
    <name evidence="3" type="ORF">QR680_013106</name>
</gene>
<dbReference type="Proteomes" id="UP001175271">
    <property type="component" value="Unassembled WGS sequence"/>
</dbReference>
<organism evidence="3 4">
    <name type="scientific">Steinernema hermaphroditum</name>
    <dbReference type="NCBI Taxonomy" id="289476"/>
    <lineage>
        <taxon>Eukaryota</taxon>
        <taxon>Metazoa</taxon>
        <taxon>Ecdysozoa</taxon>
        <taxon>Nematoda</taxon>
        <taxon>Chromadorea</taxon>
        <taxon>Rhabditida</taxon>
        <taxon>Tylenchina</taxon>
        <taxon>Panagrolaimomorpha</taxon>
        <taxon>Strongyloidoidea</taxon>
        <taxon>Steinernematidae</taxon>
        <taxon>Steinernema</taxon>
    </lineage>
</organism>
<dbReference type="InterPro" id="IPR035240">
    <property type="entry name" value="SprT_Zn_ribbon"/>
</dbReference>
<reference evidence="3" key="1">
    <citation type="submission" date="2023-06" db="EMBL/GenBank/DDBJ databases">
        <title>Genomic analysis of the entomopathogenic nematode Steinernema hermaphroditum.</title>
        <authorList>
            <person name="Schwarz E.M."/>
            <person name="Heppert J.K."/>
            <person name="Baniya A."/>
            <person name="Schwartz H.T."/>
            <person name="Tan C.-H."/>
            <person name="Antoshechkin I."/>
            <person name="Sternberg P.W."/>
            <person name="Goodrich-Blair H."/>
            <person name="Dillman A.R."/>
        </authorList>
    </citation>
    <scope>NUCLEOTIDE SEQUENCE</scope>
    <source>
        <strain evidence="3">PS9179</strain>
        <tissue evidence="3">Whole animal</tissue>
    </source>
</reference>
<dbReference type="Pfam" id="PF17283">
    <property type="entry name" value="Zn_ribbon_SprT"/>
    <property type="match status" value="1"/>
</dbReference>
<protein>
    <recommendedName>
        <fullName evidence="2">SprT-like domain-containing protein</fullName>
    </recommendedName>
</protein>
<dbReference type="Pfam" id="PF10263">
    <property type="entry name" value="SprT-like"/>
    <property type="match status" value="1"/>
</dbReference>
<feature type="compositionally biased region" description="Basic and acidic residues" evidence="1">
    <location>
        <begin position="65"/>
        <end position="77"/>
    </location>
</feature>
<comment type="caution">
    <text evidence="3">The sequence shown here is derived from an EMBL/GenBank/DDBJ whole genome shotgun (WGS) entry which is preliminary data.</text>
</comment>
<feature type="compositionally biased region" description="Basic and acidic residues" evidence="1">
    <location>
        <begin position="166"/>
        <end position="178"/>
    </location>
</feature>
<feature type="region of interest" description="Disordered" evidence="1">
    <location>
        <begin position="1"/>
        <end position="35"/>
    </location>
</feature>
<evidence type="ECO:0000313" key="3">
    <source>
        <dbReference type="EMBL" id="KAK0417611.1"/>
    </source>
</evidence>
<sequence length="595" mass="67999">MSFSRTPHLRRVKLDDSSDESMMNASSAYAGDASMLSAVPVDIGNLTQGLEEMIILEPSQGEVSRSFEDSRPEHELEQGPSSEPDVSDSEASEEDPEDDPNEYVYDSFCVEDSENERESESYSDSDDSDDEEGDDDVFEEPMETPSRHQPLRSCRQPLFHSTPVQPERRQSPKRKDNVQEVGGNEDLYRELYPELFDENGMLKVNLSQHETDPDENTEFIKLDVELPKEADESAESLDIFLNKIRQNKNDDGDVSYDSLDDRNFIVNDSDLSEEEPSGSENSELILTDDEGSDEDGDDNEWERERKKSREEAKKKHLIEDELFLISLSENYNGKYGKAHPDAAAFVRKKLTKSTREKLCPILYSIYNKRCFDSQLPSDLKITWNPRMLTTAGFAKCRYSADKKTRSARIELAPKVCTTAERTRDTLLHEMCHVAVFLIDERDREKHGPVWKKWAVHCHSTFHTLPFVTRCHNYAIEKKYTYVCDGCGSTVHRHSKSLDVTRNRCGICHGKFALQVDPEKSVRAPSKFALFVKEHYHVEKRRGWKHGAIMRLLSERFKKMSASEVAMSPLDVGKKDSAASQRTFSKPAIEEVILCD</sequence>
<dbReference type="PANTHER" id="PTHR23099">
    <property type="entry name" value="TRANSCRIPTIONAL REGULATOR"/>
    <property type="match status" value="1"/>
</dbReference>
<dbReference type="GO" id="GO:0006974">
    <property type="term" value="P:DNA damage response"/>
    <property type="evidence" value="ECO:0007669"/>
    <property type="project" value="UniProtKB-ARBA"/>
</dbReference>
<evidence type="ECO:0000313" key="4">
    <source>
        <dbReference type="Proteomes" id="UP001175271"/>
    </source>
</evidence>
<name>A0AA39I603_9BILA</name>
<dbReference type="CDD" id="cd00084">
    <property type="entry name" value="HMG-box_SF"/>
    <property type="match status" value="1"/>
</dbReference>
<dbReference type="PANTHER" id="PTHR23099:SF0">
    <property type="entry name" value="GERM CELL NUCLEAR ACIDIC PROTEIN"/>
    <property type="match status" value="1"/>
</dbReference>
<feature type="region of interest" description="Disordered" evidence="1">
    <location>
        <begin position="54"/>
        <end position="186"/>
    </location>
</feature>
<dbReference type="GO" id="GO:0005634">
    <property type="term" value="C:nucleus"/>
    <property type="evidence" value="ECO:0007669"/>
    <property type="project" value="TreeGrafter"/>
</dbReference>
<keyword evidence="4" id="KW-1185">Reference proteome</keyword>
<feature type="region of interest" description="Disordered" evidence="1">
    <location>
        <begin position="268"/>
        <end position="310"/>
    </location>
</feature>
<feature type="compositionally biased region" description="Acidic residues" evidence="1">
    <location>
        <begin position="109"/>
        <end position="142"/>
    </location>
</feature>
<dbReference type="EMBL" id="JAUCMV010000002">
    <property type="protein sequence ID" value="KAK0417611.1"/>
    <property type="molecule type" value="Genomic_DNA"/>
</dbReference>
<accession>A0AA39I603</accession>